<comment type="function">
    <text evidence="9">Ubiquitin ligase protein which is a component of the N-end rule pathway. Recognizes and binds to proteins bearing specific N-terminal residues that are destabilizing according to the N-end rule, leading to their ubiquitination and subsequent degradation.</text>
</comment>
<dbReference type="InterPro" id="IPR044046">
    <property type="entry name" value="E3_ligase_UBR-like_C"/>
</dbReference>
<dbReference type="Pfam" id="PF18995">
    <property type="entry name" value="PRT6_C"/>
    <property type="match status" value="1"/>
</dbReference>
<evidence type="ECO:0000256" key="7">
    <source>
        <dbReference type="ARBA" id="ARBA00046341"/>
    </source>
</evidence>
<evidence type="ECO:0000256" key="4">
    <source>
        <dbReference type="ARBA" id="ARBA00022771"/>
    </source>
</evidence>
<evidence type="ECO:0000256" key="9">
    <source>
        <dbReference type="RuleBase" id="RU366018"/>
    </source>
</evidence>
<dbReference type="EMBL" id="JAPFFF010000016">
    <property type="protein sequence ID" value="KAK8865293.1"/>
    <property type="molecule type" value="Genomic_DNA"/>
</dbReference>
<dbReference type="SMART" id="SM00396">
    <property type="entry name" value="ZnF_UBR1"/>
    <property type="match status" value="1"/>
</dbReference>
<feature type="domain" description="UBR-type" evidence="10">
    <location>
        <begin position="49"/>
        <end position="119"/>
    </location>
</feature>
<evidence type="ECO:0000256" key="2">
    <source>
        <dbReference type="ARBA" id="ARBA00022679"/>
    </source>
</evidence>
<protein>
    <recommendedName>
        <fullName evidence="9">E3 ubiquitin-protein ligase</fullName>
        <ecNumber evidence="9">2.3.2.27</ecNumber>
    </recommendedName>
</protein>
<keyword evidence="6 9" id="KW-0862">Zinc</keyword>
<comment type="caution">
    <text evidence="11">The sequence shown here is derived from an EMBL/GenBank/DDBJ whole genome shotgun (WGS) entry which is preliminary data.</text>
</comment>
<dbReference type="Proteomes" id="UP001470230">
    <property type="component" value="Unassembled WGS sequence"/>
</dbReference>
<evidence type="ECO:0000256" key="8">
    <source>
        <dbReference type="PROSITE-ProRule" id="PRU00508"/>
    </source>
</evidence>
<evidence type="ECO:0000256" key="1">
    <source>
        <dbReference type="ARBA" id="ARBA00000900"/>
    </source>
</evidence>
<keyword evidence="2 9" id="KW-0808">Transferase</keyword>
<comment type="pathway">
    <text evidence="9">Protein modification; protein ubiquitination.</text>
</comment>
<keyword evidence="4 9" id="KW-0863">Zinc-finger</keyword>
<name>A0ABR2ILZ0_9EUKA</name>
<reference evidence="11 12" key="1">
    <citation type="submission" date="2024-04" db="EMBL/GenBank/DDBJ databases">
        <title>Tritrichomonas musculus Genome.</title>
        <authorList>
            <person name="Alves-Ferreira E."/>
            <person name="Grigg M."/>
            <person name="Lorenzi H."/>
            <person name="Galac M."/>
        </authorList>
    </citation>
    <scope>NUCLEOTIDE SEQUENCE [LARGE SCALE GENOMIC DNA]</scope>
    <source>
        <strain evidence="11 12">EAF2021</strain>
    </source>
</reference>
<dbReference type="PROSITE" id="PS51157">
    <property type="entry name" value="ZF_UBR"/>
    <property type="match status" value="1"/>
</dbReference>
<evidence type="ECO:0000256" key="3">
    <source>
        <dbReference type="ARBA" id="ARBA00022723"/>
    </source>
</evidence>
<organism evidence="11 12">
    <name type="scientific">Tritrichomonas musculus</name>
    <dbReference type="NCBI Taxonomy" id="1915356"/>
    <lineage>
        <taxon>Eukaryota</taxon>
        <taxon>Metamonada</taxon>
        <taxon>Parabasalia</taxon>
        <taxon>Tritrichomonadida</taxon>
        <taxon>Tritrichomonadidae</taxon>
        <taxon>Tritrichomonas</taxon>
    </lineage>
</organism>
<comment type="catalytic activity">
    <reaction evidence="1 9">
        <text>S-ubiquitinyl-[E2 ubiquitin-conjugating enzyme]-L-cysteine + [acceptor protein]-L-lysine = [E2 ubiquitin-conjugating enzyme]-L-cysteine + N(6)-ubiquitinyl-[acceptor protein]-L-lysine.</text>
        <dbReference type="EC" id="2.3.2.27"/>
    </reaction>
</comment>
<dbReference type="PANTHER" id="PTHR21497">
    <property type="entry name" value="UBIQUITIN LIGASE E3 ALPHA-RELATED"/>
    <property type="match status" value="1"/>
</dbReference>
<gene>
    <name evidence="11" type="ORF">M9Y10_010833</name>
</gene>
<dbReference type="InterPro" id="IPR039164">
    <property type="entry name" value="UBR1-like"/>
</dbReference>
<keyword evidence="3 9" id="KW-0479">Metal-binding</keyword>
<dbReference type="EC" id="2.3.2.27" evidence="9"/>
<dbReference type="PANTHER" id="PTHR21497:SF24">
    <property type="entry name" value="E3 UBIQUITIN-PROTEIN LIGASE UBR1"/>
    <property type="match status" value="1"/>
</dbReference>
<accession>A0ABR2ILZ0</accession>
<evidence type="ECO:0000256" key="6">
    <source>
        <dbReference type="ARBA" id="ARBA00022833"/>
    </source>
</evidence>
<keyword evidence="12" id="KW-1185">Reference proteome</keyword>
<dbReference type="InterPro" id="IPR003126">
    <property type="entry name" value="Znf_UBR"/>
</dbReference>
<feature type="zinc finger region" description="UBR-type" evidence="8">
    <location>
        <begin position="49"/>
        <end position="119"/>
    </location>
</feature>
<proteinExistence type="inferred from homology"/>
<sequence length="1515" mass="176307">MDQFLKLKTLFETDTYNAISQSQEIILQATNFNSKKDFASYFKDHAQTSTCQTEYVSFSLGIKCMDCSLDSTSLLCLDCFFNGNHDGHKYAVDPDSYGSCDCGDSSQLKPSGFCKFHKGLLDDENPKNDLGEELTNLLTDVIFKAAFSSLSKFTNNNVQFASVILNFLSSFLEFGEIFRRLLSISLTEKTDFKNLMQNITEYSGEFNEELQKFCGKLVNDQVFMKNFSTITFDLILAKILNKQIEEFSHQGSSENIQCWNYFWFHFFSKRSLHFNILHKKWDWVSFIISCSKQLKKHFIMKVSGYNLLESPDYVDYVCAFPSASQIQPNEETQRLFDRFFNEILCCGFESTERNDTIIPISFTDKKDMHFMSIFIFNTNFYSFFNCFKSKKNLKFDSLFIQLEKLTDIRSIYKVNFNDSENDRFIHKFFNDDTILNEDVTFPYYYYNSLHDGGSFFYSMPLYDSLVVLCGLENSCKIKIARFLSLPSYQKLRVKLGIITLKKLLSFVAFQLGLVRLCNHQLVDVYYTLCNNPNYASFSFPLYLPLFQLLIGLKCNDEEFSMKEFFAFEMAREIGLFDDYSSQSYQNEDINEKRSDMIFAFLYFSIVLVVERRLFNYDNIKFLEEQLIFSIKNGCTDYSKLLSQCDERVADRKVNPLLFNDAFTNVATFLKRNPIQKNDHLSFKLKDDVTWNPFSGIISFALSKGLLNNEISKNPDNFIEVQEFEPEETYFFNMPNYSPFSFSTTSYGLNYSIHDNDNDPVNYEGLSIKLKEFLFTPTVLAVTYHALRINSPNIGINDHIALNILILISKFLKGDDHKTQKKFDDTIVIQYNSISDFISQIRTVLFNYSIDKNNDAKIENTLNIDNFKCLLKMKISYDKLEPKSLIDLLQEKGQIGKKVLNILSESSVIDGFDNNKLNEADIAEKKKAQKERITKMKSNIIDHFNNMISNYNSSNSELNEPANSQENNELNEVCSICSSQKKDEALSYPIYIYRTKLPFIFDKPPEVKKGEKIDHLIPVSCDADIDLQLDDDIFLLAGLEEEEEEEYFETALQRRQAMLADLRKKQKARLEKRRQKQEEEEEEEGMPKRISAGANFVIQFGICQHHLHPSCVNSKEFICPMDRTTKNGFLPCLSDLPKASFSFEDNGKESQSNLNGLSEKVKNSINVFLDVFKSSIVSGQLDRPCDIFTELVKSISGLIVTYEVRLRSLPGCLDSNRAKILARNLFLAAWLGYRIHGKPKMEDRKPYIEKKDDEDFECAEFKMTEFQKFIKKLIECDDIETNSSSFKRIVSSFMIEESKEFYLFLRRVCLSDYFLLGKSVNSEEEEILQHNLIRNFVDWDEVLSARNLSLRYNAKFENFEEEEFKLKPFIFKSLPSEFLRLAIKPFKLPLNETTKMKVYNLLNYNDLIENYNDFDNDDSRPIDEVKEREEVSTSLFIHSRKNYPSVLLCIGSNASKVIVVYRNKYSILNPFYLDKYGFSDIGFFRSQPLFLNQELYERVIDDLLSGNFTNYLVYPI</sequence>
<dbReference type="Gene3D" id="2.10.110.30">
    <property type="match status" value="1"/>
</dbReference>
<evidence type="ECO:0000313" key="11">
    <source>
        <dbReference type="EMBL" id="KAK8865293.1"/>
    </source>
</evidence>
<keyword evidence="5 9" id="KW-0833">Ubl conjugation pathway</keyword>
<evidence type="ECO:0000313" key="12">
    <source>
        <dbReference type="Proteomes" id="UP001470230"/>
    </source>
</evidence>
<evidence type="ECO:0000256" key="5">
    <source>
        <dbReference type="ARBA" id="ARBA00022786"/>
    </source>
</evidence>
<dbReference type="Pfam" id="PF02207">
    <property type="entry name" value="zf-UBR"/>
    <property type="match status" value="1"/>
</dbReference>
<dbReference type="CDD" id="cd19673">
    <property type="entry name" value="UBR-box_UBR3"/>
    <property type="match status" value="1"/>
</dbReference>
<comment type="similarity">
    <text evidence="7 9">Belongs to the E3 ubiquitin-protein ligase UBR1-like family.</text>
</comment>
<evidence type="ECO:0000259" key="10">
    <source>
        <dbReference type="PROSITE" id="PS51157"/>
    </source>
</evidence>